<feature type="transmembrane region" description="Helical" evidence="14">
    <location>
        <begin position="115"/>
        <end position="135"/>
    </location>
</feature>
<keyword evidence="6" id="KW-0769">Symport</keyword>
<feature type="transmembrane region" description="Helical" evidence="14">
    <location>
        <begin position="6"/>
        <end position="21"/>
    </location>
</feature>
<organism evidence="15 16">
    <name type="scientific">Aeribacillus composti</name>
    <dbReference type="NCBI Taxonomy" id="1868734"/>
    <lineage>
        <taxon>Bacteria</taxon>
        <taxon>Bacillati</taxon>
        <taxon>Bacillota</taxon>
        <taxon>Bacilli</taxon>
        <taxon>Bacillales</taxon>
        <taxon>Bacillaceae</taxon>
        <taxon>Aeribacillus</taxon>
    </lineage>
</organism>
<accession>A0ABY9WDT5</accession>
<evidence type="ECO:0000256" key="11">
    <source>
        <dbReference type="ARBA" id="ARBA00023201"/>
    </source>
</evidence>
<feature type="transmembrane region" description="Helical" evidence="14">
    <location>
        <begin position="41"/>
        <end position="58"/>
    </location>
</feature>
<dbReference type="CDD" id="cd10322">
    <property type="entry name" value="SLC5sbd"/>
    <property type="match status" value="1"/>
</dbReference>
<evidence type="ECO:0000313" key="16">
    <source>
        <dbReference type="Proteomes" id="UP001303701"/>
    </source>
</evidence>
<keyword evidence="8" id="KW-0915">Sodium</keyword>
<comment type="similarity">
    <text evidence="2 13">Belongs to the sodium:solute symporter (SSF) (TC 2.A.21) family.</text>
</comment>
<dbReference type="PROSITE" id="PS00457">
    <property type="entry name" value="NA_SOLUT_SYMP_2"/>
    <property type="match status" value="1"/>
</dbReference>
<evidence type="ECO:0000256" key="5">
    <source>
        <dbReference type="ARBA" id="ARBA00022692"/>
    </source>
</evidence>
<evidence type="ECO:0000256" key="14">
    <source>
        <dbReference type="SAM" id="Phobius"/>
    </source>
</evidence>
<dbReference type="GeneID" id="301126170"/>
<evidence type="ECO:0000256" key="9">
    <source>
        <dbReference type="ARBA" id="ARBA00023065"/>
    </source>
</evidence>
<evidence type="ECO:0000256" key="4">
    <source>
        <dbReference type="ARBA" id="ARBA00022475"/>
    </source>
</evidence>
<name>A0ABY9WDT5_9BACI</name>
<feature type="transmembrane region" description="Helical" evidence="14">
    <location>
        <begin position="424"/>
        <end position="440"/>
    </location>
</feature>
<feature type="transmembrane region" description="Helical" evidence="14">
    <location>
        <begin position="270"/>
        <end position="289"/>
    </location>
</feature>
<dbReference type="PROSITE" id="PS50283">
    <property type="entry name" value="NA_SOLUT_SYMP_3"/>
    <property type="match status" value="1"/>
</dbReference>
<dbReference type="Pfam" id="PF00474">
    <property type="entry name" value="SSF"/>
    <property type="match status" value="1"/>
</dbReference>
<keyword evidence="5 14" id="KW-0812">Transmembrane</keyword>
<feature type="transmembrane region" description="Helical" evidence="14">
    <location>
        <begin position="237"/>
        <end position="258"/>
    </location>
</feature>
<feature type="transmembrane region" description="Helical" evidence="14">
    <location>
        <begin position="70"/>
        <end position="94"/>
    </location>
</feature>
<keyword evidence="7 14" id="KW-1133">Transmembrane helix</keyword>
<feature type="transmembrane region" description="Helical" evidence="14">
    <location>
        <begin position="452"/>
        <end position="472"/>
    </location>
</feature>
<dbReference type="PANTHER" id="PTHR48086">
    <property type="entry name" value="SODIUM/PROLINE SYMPORTER-RELATED"/>
    <property type="match status" value="1"/>
</dbReference>
<reference evidence="15 16" key="1">
    <citation type="submission" date="2023-09" db="EMBL/GenBank/DDBJ databases">
        <title>Different Types of Thermotolerant Ring-Cleaving Dioxygenases derived from Aeribacillus composti HB-1 applied for multiple aromatic hydrocarbons removal.</title>
        <authorList>
            <person name="Cao L."/>
            <person name="Li M."/>
            <person name="Ma T."/>
        </authorList>
    </citation>
    <scope>NUCLEOTIDE SEQUENCE [LARGE SCALE GENOMIC DNA]</scope>
    <source>
        <strain evidence="15 16">HB-1</strain>
    </source>
</reference>
<protein>
    <submittedName>
        <fullName evidence="15">Sodium:solute symporter family protein</fullName>
    </submittedName>
</protein>
<evidence type="ECO:0000256" key="8">
    <source>
        <dbReference type="ARBA" id="ARBA00023053"/>
    </source>
</evidence>
<feature type="transmembrane region" description="Helical" evidence="14">
    <location>
        <begin position="147"/>
        <end position="167"/>
    </location>
</feature>
<keyword evidence="3" id="KW-0813">Transport</keyword>
<dbReference type="Gene3D" id="1.20.1730.10">
    <property type="entry name" value="Sodium/glucose cotransporter"/>
    <property type="match status" value="1"/>
</dbReference>
<dbReference type="PANTHER" id="PTHR48086:SF3">
    <property type="entry name" value="SODIUM_PROLINE SYMPORTER"/>
    <property type="match status" value="1"/>
</dbReference>
<feature type="transmembrane region" description="Helical" evidence="14">
    <location>
        <begin position="367"/>
        <end position="389"/>
    </location>
</feature>
<evidence type="ECO:0000256" key="7">
    <source>
        <dbReference type="ARBA" id="ARBA00022989"/>
    </source>
</evidence>
<evidence type="ECO:0000256" key="1">
    <source>
        <dbReference type="ARBA" id="ARBA00004651"/>
    </source>
</evidence>
<evidence type="ECO:0000256" key="13">
    <source>
        <dbReference type="RuleBase" id="RU362091"/>
    </source>
</evidence>
<dbReference type="InterPro" id="IPR050277">
    <property type="entry name" value="Sodium:Solute_Symporter"/>
</dbReference>
<dbReference type="Proteomes" id="UP001303701">
    <property type="component" value="Chromosome"/>
</dbReference>
<dbReference type="InterPro" id="IPR018212">
    <property type="entry name" value="Na/solute_symporter_CS"/>
</dbReference>
<feature type="transmembrane region" description="Helical" evidence="14">
    <location>
        <begin position="321"/>
        <end position="346"/>
    </location>
</feature>
<evidence type="ECO:0000256" key="3">
    <source>
        <dbReference type="ARBA" id="ARBA00022448"/>
    </source>
</evidence>
<proteinExistence type="inferred from homology"/>
<keyword evidence="16" id="KW-1185">Reference proteome</keyword>
<gene>
    <name evidence="15" type="ORF">RI196_09320</name>
</gene>
<dbReference type="RefSeq" id="WP_311066116.1">
    <property type="nucleotide sequence ID" value="NZ_CP134501.1"/>
</dbReference>
<comment type="subcellular location">
    <subcellularLocation>
        <location evidence="1">Cell membrane</location>
        <topology evidence="1">Multi-pass membrane protein</topology>
    </subcellularLocation>
</comment>
<keyword evidence="4" id="KW-1003">Cell membrane</keyword>
<feature type="transmembrane region" description="Helical" evidence="14">
    <location>
        <begin position="179"/>
        <end position="196"/>
    </location>
</feature>
<dbReference type="InterPro" id="IPR038377">
    <property type="entry name" value="Na/Glc_symporter_sf"/>
</dbReference>
<evidence type="ECO:0000256" key="6">
    <source>
        <dbReference type="ARBA" id="ARBA00022847"/>
    </source>
</evidence>
<feature type="transmembrane region" description="Helical" evidence="14">
    <location>
        <begin position="507"/>
        <end position="528"/>
    </location>
</feature>
<sequence>MIYTIGIAASFILYVLIGLVLSRKVKSSEEYYVSGRKGSTLMVTGTLVASFLSTVSFMGEAGFSYEGYPILLLILVIFNATGYVVGVFFFGRYLRRSKALTVPEYFGNRFQSNKVRMAAAITTILGISAYLVAVTQGGAVLLSEISGVSYFVALLIMWLVYASFTVLSGAKGVMVNDTIMFFLFSIATYISFPFIIGKSGGVPDAIIKAATNPERPDLLSWHGITGPNAYMGEPWEALIWAVILGLVWSAVIAISPWQSSRYLMAKNEHVAIRSGVWATISIITIYLFLHISISTTTTVNPDIKPAEKVFIWSAMNMVPTWLGVIIISGIMAAALSSCASFLQLIGSSVTRDIMEQSRNKTYSDKQLLRASRISMIVVSFVILLIGLWQPPSIMWIGYFAATLFAASWGPVAFASVYSKKVTKTGALWSIIMGFLGVVFGESLKKVGVALPVYFNPVIIGIILSSLALYIGSKFGEITAEERDFQENILQRPIEENEKEEMAITRRYPMYLAVSGILIIVITFIFYYWPLILAMKG</sequence>
<comment type="catalytic activity">
    <reaction evidence="12">
        <text>L-proline(in) + Na(+)(in) = L-proline(out) + Na(+)(out)</text>
        <dbReference type="Rhea" id="RHEA:28967"/>
        <dbReference type="ChEBI" id="CHEBI:29101"/>
        <dbReference type="ChEBI" id="CHEBI:60039"/>
    </reaction>
</comment>
<evidence type="ECO:0000256" key="2">
    <source>
        <dbReference type="ARBA" id="ARBA00006434"/>
    </source>
</evidence>
<evidence type="ECO:0000256" key="10">
    <source>
        <dbReference type="ARBA" id="ARBA00023136"/>
    </source>
</evidence>
<keyword evidence="10 14" id="KW-0472">Membrane</keyword>
<dbReference type="EMBL" id="CP134501">
    <property type="protein sequence ID" value="WNF31516.1"/>
    <property type="molecule type" value="Genomic_DNA"/>
</dbReference>
<evidence type="ECO:0000313" key="15">
    <source>
        <dbReference type="EMBL" id="WNF31516.1"/>
    </source>
</evidence>
<keyword evidence="11" id="KW-0739">Sodium transport</keyword>
<dbReference type="InterPro" id="IPR001734">
    <property type="entry name" value="Na/solute_symporter"/>
</dbReference>
<keyword evidence="9" id="KW-0406">Ion transport</keyword>
<feature type="transmembrane region" description="Helical" evidence="14">
    <location>
        <begin position="395"/>
        <end position="417"/>
    </location>
</feature>
<evidence type="ECO:0000256" key="12">
    <source>
        <dbReference type="ARBA" id="ARBA00033708"/>
    </source>
</evidence>